<organism evidence="1">
    <name type="scientific">Cacopsylla melanoneura</name>
    <dbReference type="NCBI Taxonomy" id="428564"/>
    <lineage>
        <taxon>Eukaryota</taxon>
        <taxon>Metazoa</taxon>
        <taxon>Ecdysozoa</taxon>
        <taxon>Arthropoda</taxon>
        <taxon>Hexapoda</taxon>
        <taxon>Insecta</taxon>
        <taxon>Pterygota</taxon>
        <taxon>Neoptera</taxon>
        <taxon>Paraneoptera</taxon>
        <taxon>Hemiptera</taxon>
        <taxon>Sternorrhyncha</taxon>
        <taxon>Psylloidea</taxon>
        <taxon>Psyllidae</taxon>
        <taxon>Psyllinae</taxon>
        <taxon>Cacopsylla</taxon>
    </lineage>
</organism>
<dbReference type="AlphaFoldDB" id="A0A8D8RLZ8"/>
<evidence type="ECO:0000313" key="1">
    <source>
        <dbReference type="EMBL" id="CAG6652230.1"/>
    </source>
</evidence>
<dbReference type="EMBL" id="HBUF01170565">
    <property type="protein sequence ID" value="CAG6652230.1"/>
    <property type="molecule type" value="Transcribed_RNA"/>
</dbReference>
<name>A0A8D8RLZ8_9HEMI</name>
<reference evidence="1" key="1">
    <citation type="submission" date="2021-05" db="EMBL/GenBank/DDBJ databases">
        <authorList>
            <person name="Alioto T."/>
            <person name="Alioto T."/>
            <person name="Gomez Garrido J."/>
        </authorList>
    </citation>
    <scope>NUCLEOTIDE SEQUENCE</scope>
</reference>
<proteinExistence type="predicted"/>
<protein>
    <submittedName>
        <fullName evidence="1">Uncharacterized protein</fullName>
    </submittedName>
</protein>
<accession>A0A8D8RLZ8</accession>
<sequence length="111" mass="12494">MQRGILTFDSTIKTKDRSPYFPLISSSGGENNSKERNMAAGYEVSVIGGRMLQGAAGLMLDPCSRRGRCQLSIVSHLRLKDQQSNTRNKLGFWRLRSLWSLHLLIVVPLFL</sequence>